<dbReference type="InterPro" id="IPR031155">
    <property type="entry name" value="DUR"/>
</dbReference>
<dbReference type="Proteomes" id="UP001163105">
    <property type="component" value="Unassembled WGS sequence"/>
</dbReference>
<dbReference type="EMBL" id="JAQHRD010000003">
    <property type="protein sequence ID" value="KAJ6442495.1"/>
    <property type="molecule type" value="Genomic_DNA"/>
</dbReference>
<feature type="domain" description="Rhodopsin" evidence="8">
    <location>
        <begin position="677"/>
        <end position="918"/>
    </location>
</feature>
<reference evidence="9" key="1">
    <citation type="submission" date="2023-01" db="EMBL/GenBank/DDBJ databases">
        <title>The growth and conidiation of Purpureocillium lavendulum are regulated by nitrogen source and histone H3K14 acetylation.</title>
        <authorList>
            <person name="Tang P."/>
            <person name="Han J."/>
            <person name="Zhang C."/>
            <person name="Tang P."/>
            <person name="Qi F."/>
            <person name="Zhang K."/>
            <person name="Liang L."/>
        </authorList>
    </citation>
    <scope>NUCLEOTIDE SEQUENCE</scope>
    <source>
        <strain evidence="9">YMF1.00683</strain>
    </source>
</reference>
<feature type="transmembrane region" description="Helical" evidence="7">
    <location>
        <begin position="575"/>
        <end position="596"/>
    </location>
</feature>
<feature type="transmembrane region" description="Helical" evidence="7">
    <location>
        <begin position="438"/>
        <end position="459"/>
    </location>
</feature>
<evidence type="ECO:0000313" key="9">
    <source>
        <dbReference type="EMBL" id="KAJ6442495.1"/>
    </source>
</evidence>
<proteinExistence type="inferred from homology"/>
<protein>
    <submittedName>
        <fullName evidence="9">Acetamidase</fullName>
    </submittedName>
</protein>
<evidence type="ECO:0000256" key="7">
    <source>
        <dbReference type="SAM" id="Phobius"/>
    </source>
</evidence>
<dbReference type="PROSITE" id="PS50283">
    <property type="entry name" value="NA_SOLUT_SYMP_3"/>
    <property type="match status" value="1"/>
</dbReference>
<comment type="caution">
    <text evidence="9">The sequence shown here is derived from an EMBL/GenBank/DDBJ whole genome shotgun (WGS) entry which is preliminary data.</text>
</comment>
<name>A0AB34FT87_9HYPO</name>
<feature type="compositionally biased region" description="Polar residues" evidence="6">
    <location>
        <begin position="937"/>
        <end position="949"/>
    </location>
</feature>
<keyword evidence="4 7" id="KW-1133">Transmembrane helix</keyword>
<dbReference type="Pfam" id="PF20684">
    <property type="entry name" value="Fung_rhodopsin"/>
    <property type="match status" value="1"/>
</dbReference>
<feature type="transmembrane region" description="Helical" evidence="7">
    <location>
        <begin position="410"/>
        <end position="432"/>
    </location>
</feature>
<feature type="transmembrane region" description="Helical" evidence="7">
    <location>
        <begin position="780"/>
        <end position="803"/>
    </location>
</feature>
<evidence type="ECO:0000256" key="4">
    <source>
        <dbReference type="ARBA" id="ARBA00022989"/>
    </source>
</evidence>
<feature type="transmembrane region" description="Helical" evidence="7">
    <location>
        <begin position="751"/>
        <end position="768"/>
    </location>
</feature>
<dbReference type="InterPro" id="IPR049326">
    <property type="entry name" value="Rhodopsin_dom_fungi"/>
</dbReference>
<dbReference type="AlphaFoldDB" id="A0AB34FT87"/>
<dbReference type="Gene3D" id="1.20.1730.10">
    <property type="entry name" value="Sodium/glucose cotransporter"/>
    <property type="match status" value="1"/>
</dbReference>
<dbReference type="NCBIfam" id="TIGR00813">
    <property type="entry name" value="sss"/>
    <property type="match status" value="1"/>
</dbReference>
<gene>
    <name evidence="9" type="primary">DUR3</name>
    <name evidence="9" type="ORF">O9K51_03670</name>
</gene>
<evidence type="ECO:0000256" key="5">
    <source>
        <dbReference type="ARBA" id="ARBA00023136"/>
    </source>
</evidence>
<dbReference type="InterPro" id="IPR038377">
    <property type="entry name" value="Na/Glc_symporter_sf"/>
</dbReference>
<feature type="transmembrane region" description="Helical" evidence="7">
    <location>
        <begin position="894"/>
        <end position="916"/>
    </location>
</feature>
<accession>A0AB34FT87</accession>
<feature type="transmembrane region" description="Helical" evidence="7">
    <location>
        <begin position="170"/>
        <end position="195"/>
    </location>
</feature>
<evidence type="ECO:0000256" key="3">
    <source>
        <dbReference type="ARBA" id="ARBA00022692"/>
    </source>
</evidence>
<comment type="subcellular location">
    <subcellularLocation>
        <location evidence="1">Membrane</location>
        <topology evidence="1">Multi-pass membrane protein</topology>
    </subcellularLocation>
</comment>
<dbReference type="PANTHER" id="PTHR46154:SF1">
    <property type="entry name" value="ACTIVE TRANSPORTER, PUTATIVE (AFU_ORTHOLOGUE AFUA_1G17570)-RELATED"/>
    <property type="match status" value="1"/>
</dbReference>
<feature type="transmembrane region" description="Helical" evidence="7">
    <location>
        <begin position="466"/>
        <end position="485"/>
    </location>
</feature>
<feature type="transmembrane region" description="Helical" evidence="7">
    <location>
        <begin position="608"/>
        <end position="634"/>
    </location>
</feature>
<feature type="transmembrane region" description="Helical" evidence="7">
    <location>
        <begin position="378"/>
        <end position="398"/>
    </location>
</feature>
<feature type="transmembrane region" description="Helical" evidence="7">
    <location>
        <begin position="101"/>
        <end position="121"/>
    </location>
</feature>
<comment type="similarity">
    <text evidence="2">Belongs to the sodium:solute symporter (SSF) (TC 2.A.21) family.</text>
</comment>
<keyword evidence="3 7" id="KW-0812">Transmembrane</keyword>
<feature type="transmembrane region" description="Helical" evidence="7">
    <location>
        <begin position="21"/>
        <end position="41"/>
    </location>
</feature>
<organism evidence="9 10">
    <name type="scientific">Purpureocillium lavendulum</name>
    <dbReference type="NCBI Taxonomy" id="1247861"/>
    <lineage>
        <taxon>Eukaryota</taxon>
        <taxon>Fungi</taxon>
        <taxon>Dikarya</taxon>
        <taxon>Ascomycota</taxon>
        <taxon>Pezizomycotina</taxon>
        <taxon>Sordariomycetes</taxon>
        <taxon>Hypocreomycetidae</taxon>
        <taxon>Hypocreales</taxon>
        <taxon>Ophiocordycipitaceae</taxon>
        <taxon>Purpureocillium</taxon>
    </lineage>
</organism>
<dbReference type="GO" id="GO:0005886">
    <property type="term" value="C:plasma membrane"/>
    <property type="evidence" value="ECO:0007669"/>
    <property type="project" value="TreeGrafter"/>
</dbReference>
<feature type="transmembrane region" description="Helical" evidence="7">
    <location>
        <begin position="860"/>
        <end position="882"/>
    </location>
</feature>
<keyword evidence="10" id="KW-1185">Reference proteome</keyword>
<feature type="transmembrane region" description="Helical" evidence="7">
    <location>
        <begin position="664"/>
        <end position="684"/>
    </location>
</feature>
<dbReference type="PANTHER" id="PTHR46154">
    <property type="match status" value="1"/>
</dbReference>
<feature type="compositionally biased region" description="Polar residues" evidence="6">
    <location>
        <begin position="1006"/>
        <end position="1025"/>
    </location>
</feature>
<sequence length="1241" mass="136822">MTFRAERGVSQDAVSPPLPQAAGYAVVIGVGFLIALVMMALTRLLKRTVGEDNKTTEMFMTANRSVGTGLTASAVVSSWLWSTAMLGSTLVGYNFGVAGPFWFAAGCSPMIVFFAVLGIACKMRVPEAHTLLEIVRIRYGKLGHVVWIVLCLINNIIAIANMLLGASSAIAALTGMHVIAATFLLPVGVVLYTFVGGIKATFLTDYMHTVCITIIICFFTVKTFVVPEIGSPAGLYDIIEKLGQLHPVAGNEDGSYLTMTSKNAILFGIIHILANFGLVIMDTGFFSKAFSAAPHAVVPGYIVGGIAYFAIPWCLGTLMSFSALALEGTDRFPTFPRRMSPVEVSNGLVLPYAAVAIAGQGGAVAVLLIVFMAVTSTISAQVIAVSSIISFDIYRQYFNRQASDRDAIRWSHIGVVAFGIFSAAFSTALYYGKVDLGWTLYMLGVLTCPGIFPTIFTILWKKQSKAAAIISPLLGMAIGIAVWLGSASALYGEVSVASTGQTLPCVYGTVASALSPGLLSIVISVARPAHFDWAEFRNERLAFNKNPGADSDEELKTHEENVQRYADDKIRLKRWGRIAAIWAAATFFGHWVVWPLPMYAAKYVFERGFFVAWVSVAIVWVWGTMLVVSLYPIADGWSQIRQVYRALGRVGRKSNMSSLAAESWTWYGLTWLVVVIRMVSQILLRGSVKKLKPDDGLMLFAMATDTVLIVCMNIISHTNSNLIDPNEPATLTPEDIKQRVFGSKMVLVSEQMQILTIWTVKACLLLMYHRLTLSLKGNLIVKIVAGYVAVGFVVMEVLYLGVWCRPFSQYWAVPPDNPQCSAATNHLITNAVLNISSDLMIIMIPMPIFLQSRISLKKKIVLCTVFALGGFTILSAILNKYYSFSEPYGSAWTFWYIRESSTAIIVANLPLTWTLFRRMFNLRSFNGGSDYSKTRSGHPTSTVRSQGQRRNPGRSYISAGEGRDGMHDLGPAESQEQINKDDDYGISLKIYQRRDVQVKSEPAAGTSGSKSESNESLPEGLTTTIKGGHRDSTRDVETSVHVRIPLLYVNREARDVALAWIQREAKATEVRYREDGTDRVFGRTFEAQRDALYVETETLNDFYSEPYDRLFEPDLAQRMVSSGPGITRLAVSESTFRSENSALTDMFDWYSGVAEIFVVVGTQPRWEHNSRKVQRRWTLKDAPGCPLVWNLAQQSFEAPSPESSSPESNTWMADVCRGWTERLVWHQVETLGVRKAYAVAH</sequence>
<feature type="transmembrane region" description="Helical" evidence="7">
    <location>
        <begin position="264"/>
        <end position="281"/>
    </location>
</feature>
<evidence type="ECO:0000259" key="8">
    <source>
        <dbReference type="Pfam" id="PF20684"/>
    </source>
</evidence>
<feature type="region of interest" description="Disordered" evidence="6">
    <location>
        <begin position="930"/>
        <end position="978"/>
    </location>
</feature>
<dbReference type="InterPro" id="IPR001734">
    <property type="entry name" value="Na/solute_symporter"/>
</dbReference>
<evidence type="ECO:0000313" key="10">
    <source>
        <dbReference type="Proteomes" id="UP001163105"/>
    </source>
</evidence>
<feature type="transmembrane region" description="Helical" evidence="7">
    <location>
        <begin position="823"/>
        <end position="848"/>
    </location>
</feature>
<feature type="transmembrane region" description="Helical" evidence="7">
    <location>
        <begin position="347"/>
        <end position="372"/>
    </location>
</feature>
<dbReference type="GO" id="GO:0015204">
    <property type="term" value="F:urea transmembrane transporter activity"/>
    <property type="evidence" value="ECO:0007669"/>
    <property type="project" value="InterPro"/>
</dbReference>
<feature type="transmembrane region" description="Helical" evidence="7">
    <location>
        <begin position="62"/>
        <end position="81"/>
    </location>
</feature>
<feature type="transmembrane region" description="Helical" evidence="7">
    <location>
        <begin position="142"/>
        <end position="164"/>
    </location>
</feature>
<feature type="transmembrane region" description="Helical" evidence="7">
    <location>
        <begin position="696"/>
        <end position="715"/>
    </location>
</feature>
<feature type="region of interest" description="Disordered" evidence="6">
    <location>
        <begin position="997"/>
        <end position="1036"/>
    </location>
</feature>
<evidence type="ECO:0000256" key="2">
    <source>
        <dbReference type="ARBA" id="ARBA00006434"/>
    </source>
</evidence>
<keyword evidence="5 7" id="KW-0472">Membrane</keyword>
<feature type="transmembrane region" description="Helical" evidence="7">
    <location>
        <begin position="301"/>
        <end position="326"/>
    </location>
</feature>
<evidence type="ECO:0000256" key="1">
    <source>
        <dbReference type="ARBA" id="ARBA00004141"/>
    </source>
</evidence>
<dbReference type="CDD" id="cd11476">
    <property type="entry name" value="SLC5sbd_DUR3"/>
    <property type="match status" value="1"/>
</dbReference>
<dbReference type="Pfam" id="PF00474">
    <property type="entry name" value="SSF"/>
    <property type="match status" value="1"/>
</dbReference>
<evidence type="ECO:0000256" key="6">
    <source>
        <dbReference type="SAM" id="MobiDB-lite"/>
    </source>
</evidence>